<proteinExistence type="predicted"/>
<dbReference type="PIRSF" id="PIRSF000429">
    <property type="entry name" value="Ac-CoA_Ac_transf"/>
    <property type="match status" value="1"/>
</dbReference>
<dbReference type="SUPFAM" id="SSF53901">
    <property type="entry name" value="Thiolase-like"/>
    <property type="match status" value="2"/>
</dbReference>
<dbReference type="Proteomes" id="UP001597181">
    <property type="component" value="Unassembled WGS sequence"/>
</dbReference>
<reference evidence="4" key="1">
    <citation type="journal article" date="2019" name="Int. J. Syst. Evol. Microbiol.">
        <title>The Global Catalogue of Microorganisms (GCM) 10K type strain sequencing project: providing services to taxonomists for standard genome sequencing and annotation.</title>
        <authorList>
            <consortium name="The Broad Institute Genomics Platform"/>
            <consortium name="The Broad Institute Genome Sequencing Center for Infectious Disease"/>
            <person name="Wu L."/>
            <person name="Ma J."/>
        </authorList>
    </citation>
    <scope>NUCLEOTIDE SEQUENCE [LARGE SCALE GENOMIC DNA]</scope>
    <source>
        <strain evidence="4">CCUG 50213</strain>
    </source>
</reference>
<feature type="domain" description="Thiolase N-terminal" evidence="1">
    <location>
        <begin position="7"/>
        <end position="203"/>
    </location>
</feature>
<gene>
    <name evidence="3" type="ORF">ACFQ3U_03105</name>
</gene>
<name>A0ABW3TN79_9MICO</name>
<evidence type="ECO:0000313" key="3">
    <source>
        <dbReference type="EMBL" id="MFD1200877.1"/>
    </source>
</evidence>
<dbReference type="PANTHER" id="PTHR42870:SF1">
    <property type="entry name" value="NON-SPECIFIC LIPID-TRANSFER PROTEIN-LIKE 2"/>
    <property type="match status" value="1"/>
</dbReference>
<dbReference type="Pfam" id="PF00108">
    <property type="entry name" value="Thiolase_N"/>
    <property type="match status" value="1"/>
</dbReference>
<dbReference type="Pfam" id="PF22691">
    <property type="entry name" value="Thiolase_C_1"/>
    <property type="match status" value="1"/>
</dbReference>
<sequence length="407" mass="42234">MTTNAWVAGVGMTPFGIHEQASVKQLTASAVNEALADAGAELTDIEAAFFANSTQSALEGQFTVGGQIALRDMGIQGIPVVNVENACASGASAFHLAVTYVRSGAADVVLAVGTEKMHVGDRRLTMSVFDGAYDVSSPEELEAVLRTLGGDVEEPEGHRSVFMDIYAAMARNHMSQYGTTQEQLAAIASKNHSHSADNPRAHYRTPMSIEEILGARALAFPLTVPMCAPITDGSAATIVCSDRGLARLLADRAVRVLATSLATGTDRDYRTFAGHVSEIAAKRAYEQAGLGPEAVDVAEVHDATAFGELLQLEVLGLFAPGEAGAAALRGETTIGGRLPVNPSGGLESKGHPIGASGLGQVFELTEQLRGTAGSRQVEGARIALAENGGGFHRGEEAVASVILLGAQ</sequence>
<keyword evidence="4" id="KW-1185">Reference proteome</keyword>
<dbReference type="CDD" id="cd00829">
    <property type="entry name" value="SCP-x_thiolase"/>
    <property type="match status" value="1"/>
</dbReference>
<dbReference type="InterPro" id="IPR055140">
    <property type="entry name" value="Thiolase_C_2"/>
</dbReference>
<comment type="caution">
    <text evidence="3">The sequence shown here is derived from an EMBL/GenBank/DDBJ whole genome shotgun (WGS) entry which is preliminary data.</text>
</comment>
<dbReference type="Gene3D" id="3.40.47.10">
    <property type="match status" value="1"/>
</dbReference>
<organism evidence="3 4">
    <name type="scientific">Leucobacter albus</name>
    <dbReference type="NCBI Taxonomy" id="272210"/>
    <lineage>
        <taxon>Bacteria</taxon>
        <taxon>Bacillati</taxon>
        <taxon>Actinomycetota</taxon>
        <taxon>Actinomycetes</taxon>
        <taxon>Micrococcales</taxon>
        <taxon>Microbacteriaceae</taxon>
        <taxon>Leucobacter</taxon>
    </lineage>
</organism>
<accession>A0ABW3TN79</accession>
<dbReference type="PANTHER" id="PTHR42870">
    <property type="entry name" value="ACETYL-COA C-ACETYLTRANSFERASE"/>
    <property type="match status" value="1"/>
</dbReference>
<dbReference type="InterPro" id="IPR002155">
    <property type="entry name" value="Thiolase"/>
</dbReference>
<evidence type="ECO:0000259" key="2">
    <source>
        <dbReference type="Pfam" id="PF22691"/>
    </source>
</evidence>
<dbReference type="EMBL" id="JBHTLY010000001">
    <property type="protein sequence ID" value="MFD1200877.1"/>
    <property type="molecule type" value="Genomic_DNA"/>
</dbReference>
<protein>
    <submittedName>
        <fullName evidence="3">Thiolase family protein</fullName>
    </submittedName>
</protein>
<evidence type="ECO:0000259" key="1">
    <source>
        <dbReference type="Pfam" id="PF00108"/>
    </source>
</evidence>
<feature type="domain" description="Thiolase C-terminal" evidence="2">
    <location>
        <begin position="277"/>
        <end position="392"/>
    </location>
</feature>
<evidence type="ECO:0000313" key="4">
    <source>
        <dbReference type="Proteomes" id="UP001597181"/>
    </source>
</evidence>
<dbReference type="InterPro" id="IPR020616">
    <property type="entry name" value="Thiolase_N"/>
</dbReference>
<dbReference type="RefSeq" id="WP_343959492.1">
    <property type="nucleotide sequence ID" value="NZ_BAAAKZ010000003.1"/>
</dbReference>
<dbReference type="InterPro" id="IPR016039">
    <property type="entry name" value="Thiolase-like"/>
</dbReference>